<evidence type="ECO:0000313" key="1">
    <source>
        <dbReference type="EMBL" id="MPN61897.1"/>
    </source>
</evidence>
<comment type="caution">
    <text evidence="1">The sequence shown here is derived from an EMBL/GenBank/DDBJ whole genome shotgun (WGS) entry which is preliminary data.</text>
</comment>
<accession>A0A645JEV9</accession>
<reference evidence="1" key="1">
    <citation type="submission" date="2019-08" db="EMBL/GenBank/DDBJ databases">
        <authorList>
            <person name="Kucharzyk K."/>
            <person name="Murdoch R.W."/>
            <person name="Higgins S."/>
            <person name="Loffler F."/>
        </authorList>
    </citation>
    <scope>NUCLEOTIDE SEQUENCE</scope>
</reference>
<protein>
    <submittedName>
        <fullName evidence="1">Uncharacterized protein</fullName>
    </submittedName>
</protein>
<sequence length="84" mass="10167">MYFGQFIGIIVDEVFHYSYYSAFLYFIVEENIFDHVLRFEWVVRLDPDLVEYLVGFVERQQPPFFIFEQVIFSVIIKFPVGIIQ</sequence>
<dbReference type="EMBL" id="VSSQ01139172">
    <property type="protein sequence ID" value="MPN61897.1"/>
    <property type="molecule type" value="Genomic_DNA"/>
</dbReference>
<name>A0A645JEV9_9ZZZZ</name>
<dbReference type="AlphaFoldDB" id="A0A645JEV9"/>
<gene>
    <name evidence="1" type="ORF">SDC9_209643</name>
</gene>
<proteinExistence type="predicted"/>
<organism evidence="1">
    <name type="scientific">bioreactor metagenome</name>
    <dbReference type="NCBI Taxonomy" id="1076179"/>
    <lineage>
        <taxon>unclassified sequences</taxon>
        <taxon>metagenomes</taxon>
        <taxon>ecological metagenomes</taxon>
    </lineage>
</organism>